<keyword evidence="2 6" id="KW-0732">Signal</keyword>
<proteinExistence type="predicted"/>
<evidence type="ECO:0000256" key="1">
    <source>
        <dbReference type="ARBA" id="ARBA00022475"/>
    </source>
</evidence>
<organism evidence="7 8">
    <name type="scientific">Ohessyouella blattaphilus</name>
    <dbReference type="NCBI Taxonomy" id="2949333"/>
    <lineage>
        <taxon>Bacteria</taxon>
        <taxon>Bacillati</taxon>
        <taxon>Bacillota</taxon>
        <taxon>Clostridia</taxon>
        <taxon>Lachnospirales</taxon>
        <taxon>Lachnospiraceae</taxon>
        <taxon>Ohessyouella</taxon>
    </lineage>
</organism>
<evidence type="ECO:0000313" key="7">
    <source>
        <dbReference type="EMBL" id="MCP1109556.1"/>
    </source>
</evidence>
<dbReference type="InterPro" id="IPR050490">
    <property type="entry name" value="Bact_solute-bd_prot1"/>
</dbReference>
<dbReference type="Gene3D" id="3.40.190.10">
    <property type="entry name" value="Periplasmic binding protein-like II"/>
    <property type="match status" value="2"/>
</dbReference>
<dbReference type="Pfam" id="PF13416">
    <property type="entry name" value="SBP_bac_8"/>
    <property type="match status" value="1"/>
</dbReference>
<dbReference type="PANTHER" id="PTHR43649">
    <property type="entry name" value="ARABINOSE-BINDING PROTEIN-RELATED"/>
    <property type="match status" value="1"/>
</dbReference>
<keyword evidence="4" id="KW-0564">Palmitate</keyword>
<protein>
    <submittedName>
        <fullName evidence="7">Extracellular solute-binding protein</fullName>
    </submittedName>
</protein>
<keyword evidence="1" id="KW-1003">Cell membrane</keyword>
<gene>
    <name evidence="7" type="ORF">NK118_04735</name>
</gene>
<evidence type="ECO:0000256" key="2">
    <source>
        <dbReference type="ARBA" id="ARBA00022729"/>
    </source>
</evidence>
<dbReference type="Proteomes" id="UP001523565">
    <property type="component" value="Unassembled WGS sequence"/>
</dbReference>
<dbReference type="PROSITE" id="PS51257">
    <property type="entry name" value="PROKAR_LIPOPROTEIN"/>
    <property type="match status" value="1"/>
</dbReference>
<feature type="signal peptide" evidence="6">
    <location>
        <begin position="1"/>
        <end position="23"/>
    </location>
</feature>
<evidence type="ECO:0000256" key="5">
    <source>
        <dbReference type="ARBA" id="ARBA00023288"/>
    </source>
</evidence>
<dbReference type="InterPro" id="IPR006059">
    <property type="entry name" value="SBP"/>
</dbReference>
<evidence type="ECO:0000313" key="8">
    <source>
        <dbReference type="Proteomes" id="UP001523565"/>
    </source>
</evidence>
<evidence type="ECO:0000256" key="3">
    <source>
        <dbReference type="ARBA" id="ARBA00023136"/>
    </source>
</evidence>
<keyword evidence="8" id="KW-1185">Reference proteome</keyword>
<accession>A0ABT1EFR2</accession>
<evidence type="ECO:0000256" key="4">
    <source>
        <dbReference type="ARBA" id="ARBA00023139"/>
    </source>
</evidence>
<evidence type="ECO:0000256" key="6">
    <source>
        <dbReference type="SAM" id="SignalP"/>
    </source>
</evidence>
<dbReference type="SUPFAM" id="SSF53850">
    <property type="entry name" value="Periplasmic binding protein-like II"/>
    <property type="match status" value="1"/>
</dbReference>
<keyword evidence="5" id="KW-0449">Lipoprotein</keyword>
<feature type="chain" id="PRO_5046113387" evidence="6">
    <location>
        <begin position="24"/>
        <end position="435"/>
    </location>
</feature>
<reference evidence="7 8" key="1">
    <citation type="journal article" date="2022" name="Genome Biol. Evol.">
        <title>Host diet, physiology and behaviors set the stage for Lachnospiraceae cladogenesis.</title>
        <authorList>
            <person name="Vera-Ponce De Leon A."/>
            <person name="Schneider M."/>
            <person name="Jahnes B.C."/>
            <person name="Sadowski V."/>
            <person name="Camuy-Velez L.A."/>
            <person name="Duan J."/>
            <person name="Sabree Z.L."/>
        </authorList>
    </citation>
    <scope>NUCLEOTIDE SEQUENCE [LARGE SCALE GENOMIC DNA]</scope>
    <source>
        <strain evidence="7 8">PAL227</strain>
    </source>
</reference>
<dbReference type="PANTHER" id="PTHR43649:SF33">
    <property type="entry name" value="POLYGALACTURONAN_RHAMNOGALACTURONAN-BINDING PROTEIN YTCQ"/>
    <property type="match status" value="1"/>
</dbReference>
<dbReference type="RefSeq" id="WP_262068460.1">
    <property type="nucleotide sequence ID" value="NZ_JAMXOC010000004.1"/>
</dbReference>
<sequence length="435" mass="47341">MKFKKLTTLLLAGCMTVSLVACGGEKKEGKDVSGDGPVEISYATFMVGTHQSAEAEMKVIEEFNKEYEGKIKVNVEELPSDSAYVDKMKTLAASNALPDVIIGKEGVRELAVKNGQAVDLMPYLDADEEWKEEVGEGAIEANQDGEALYSVSNQKQIIGYFYNKEMFEDANIKPAETWEEFMSNNQKLKDAGHPALALMTGENCWTTNLLLAAMIGTDGESGNEFMTTFHPDSYENESVVKGLGMIQECLANYSTNDAIGALAANAMNNFEQGKAAIIANGLWMTPDFEDASKTLPELKDKIGVAAYPEGGLIEQYEVGYVLCTNNKDKEVQDAALEFFKFKTGKESQAVFLEDAGVLPLTDLVELSDEYKAANPLTAEMLELSASNKWDFNNIDNTAVASTIEAFAAYYPDLAAGSMTPDEMAVKLTEAAAKTQ</sequence>
<name>A0ABT1EFR2_9FIRM</name>
<keyword evidence="3" id="KW-0472">Membrane</keyword>
<comment type="caution">
    <text evidence="7">The sequence shown here is derived from an EMBL/GenBank/DDBJ whole genome shotgun (WGS) entry which is preliminary data.</text>
</comment>
<dbReference type="EMBL" id="JAMZFV010000004">
    <property type="protein sequence ID" value="MCP1109556.1"/>
    <property type="molecule type" value="Genomic_DNA"/>
</dbReference>